<dbReference type="EMBL" id="HE573020">
    <property type="protein sequence ID" value="CCC47505.1"/>
    <property type="molecule type" value="Genomic_DNA"/>
</dbReference>
<dbReference type="VEuPathDB" id="TriTrypDB:TvY486_0401710"/>
<name>G0TU71_TRYVY</name>
<reference evidence="1" key="1">
    <citation type="journal article" date="2012" name="Proc. Natl. Acad. Sci. U.S.A.">
        <title>Antigenic diversity is generated by distinct evolutionary mechanisms in African trypanosome species.</title>
        <authorList>
            <person name="Jackson A.P."/>
            <person name="Berry A."/>
            <person name="Aslett M."/>
            <person name="Allison H.C."/>
            <person name="Burton P."/>
            <person name="Vavrova-Anderson J."/>
            <person name="Brown R."/>
            <person name="Browne H."/>
            <person name="Corton N."/>
            <person name="Hauser H."/>
            <person name="Gamble J."/>
            <person name="Gilderthorp R."/>
            <person name="Marcello L."/>
            <person name="McQuillan J."/>
            <person name="Otto T.D."/>
            <person name="Quail M.A."/>
            <person name="Sanders M.J."/>
            <person name="van Tonder A."/>
            <person name="Ginger M.L."/>
            <person name="Field M.C."/>
            <person name="Barry J.D."/>
            <person name="Hertz-Fowler C."/>
            <person name="Berriman M."/>
        </authorList>
    </citation>
    <scope>NUCLEOTIDE SEQUENCE</scope>
    <source>
        <strain evidence="1">Y486</strain>
    </source>
</reference>
<sequence length="119" mass="13146">MRPACSAGGTFAQSTLWNVWMFMRSGRELCLVKGFNTCVNPLNCSSTNIPLGCAFALPLIPVWAIQEVKCCRVTCHWSGWLTASTLARLFVLWCTGKPIFPISCNLPSEDVLGVLKFFP</sequence>
<gene>
    <name evidence="1" type="ORF">TVY486_0401710</name>
</gene>
<protein>
    <submittedName>
        <fullName evidence="1">Uncharacterized protein</fullName>
    </submittedName>
</protein>
<accession>G0TU71</accession>
<proteinExistence type="predicted"/>
<dbReference type="AlphaFoldDB" id="G0TU71"/>
<evidence type="ECO:0000313" key="1">
    <source>
        <dbReference type="EMBL" id="CCC47505.1"/>
    </source>
</evidence>
<organism evidence="1">
    <name type="scientific">Trypanosoma vivax (strain Y486)</name>
    <dbReference type="NCBI Taxonomy" id="1055687"/>
    <lineage>
        <taxon>Eukaryota</taxon>
        <taxon>Discoba</taxon>
        <taxon>Euglenozoa</taxon>
        <taxon>Kinetoplastea</taxon>
        <taxon>Metakinetoplastina</taxon>
        <taxon>Trypanosomatida</taxon>
        <taxon>Trypanosomatidae</taxon>
        <taxon>Trypanosoma</taxon>
        <taxon>Duttonella</taxon>
    </lineage>
</organism>